<dbReference type="Proteomes" id="UP001209540">
    <property type="component" value="Unassembled WGS sequence"/>
</dbReference>
<evidence type="ECO:0000256" key="1">
    <source>
        <dbReference type="SAM" id="Phobius"/>
    </source>
</evidence>
<evidence type="ECO:0000313" key="3">
    <source>
        <dbReference type="Proteomes" id="UP001209540"/>
    </source>
</evidence>
<keyword evidence="1" id="KW-0472">Membrane</keyword>
<protein>
    <submittedName>
        <fullName evidence="2">Uncharacterized protein</fullName>
    </submittedName>
</protein>
<accession>A0AAD5K2G5</accession>
<proteinExistence type="predicted"/>
<feature type="transmembrane region" description="Helical" evidence="1">
    <location>
        <begin position="16"/>
        <end position="37"/>
    </location>
</feature>
<feature type="transmembrane region" description="Helical" evidence="1">
    <location>
        <begin position="80"/>
        <end position="104"/>
    </location>
</feature>
<dbReference type="AlphaFoldDB" id="A0AAD5K2G5"/>
<gene>
    <name evidence="2" type="ORF">BDA99DRAFT_521359</name>
</gene>
<reference evidence="2" key="2">
    <citation type="submission" date="2023-02" db="EMBL/GenBank/DDBJ databases">
        <authorList>
            <consortium name="DOE Joint Genome Institute"/>
            <person name="Mondo S.J."/>
            <person name="Chang Y."/>
            <person name="Wang Y."/>
            <person name="Ahrendt S."/>
            <person name="Andreopoulos W."/>
            <person name="Barry K."/>
            <person name="Beard J."/>
            <person name="Benny G.L."/>
            <person name="Blankenship S."/>
            <person name="Bonito G."/>
            <person name="Cuomo C."/>
            <person name="Desiro A."/>
            <person name="Gervers K.A."/>
            <person name="Hundley H."/>
            <person name="Kuo A."/>
            <person name="LaButti K."/>
            <person name="Lang B.F."/>
            <person name="Lipzen A."/>
            <person name="O'Donnell K."/>
            <person name="Pangilinan J."/>
            <person name="Reynolds N."/>
            <person name="Sandor L."/>
            <person name="Smith M.W."/>
            <person name="Tsang A."/>
            <person name="Grigoriev I.V."/>
            <person name="Stajich J.E."/>
            <person name="Spatafora J.W."/>
        </authorList>
    </citation>
    <scope>NUCLEOTIDE SEQUENCE</scope>
    <source>
        <strain evidence="2">RSA 2281</strain>
    </source>
</reference>
<keyword evidence="1" id="KW-0812">Transmembrane</keyword>
<sequence length="116" mass="14250">MEKNKMKLFFLYTNWIMYYDVQSFSFFYYIILFLLTANLNMLHNNNKNPVNSLKCTLELIYISYPKIFGYSLFGNKKVKLFCVSFFFFFFITTSKHTHYIIFLYQNQNNNKDFFFI</sequence>
<keyword evidence="1" id="KW-1133">Transmembrane helix</keyword>
<name>A0AAD5K2G5_9FUNG</name>
<evidence type="ECO:0000313" key="2">
    <source>
        <dbReference type="EMBL" id="KAI9251859.1"/>
    </source>
</evidence>
<dbReference type="EMBL" id="JAIXMP010000029">
    <property type="protein sequence ID" value="KAI9251859.1"/>
    <property type="molecule type" value="Genomic_DNA"/>
</dbReference>
<reference evidence="2" key="1">
    <citation type="journal article" date="2022" name="IScience">
        <title>Evolution of zygomycete secretomes and the origins of terrestrial fungal ecologies.</title>
        <authorList>
            <person name="Chang Y."/>
            <person name="Wang Y."/>
            <person name="Mondo S."/>
            <person name="Ahrendt S."/>
            <person name="Andreopoulos W."/>
            <person name="Barry K."/>
            <person name="Beard J."/>
            <person name="Benny G.L."/>
            <person name="Blankenship S."/>
            <person name="Bonito G."/>
            <person name="Cuomo C."/>
            <person name="Desiro A."/>
            <person name="Gervers K.A."/>
            <person name="Hundley H."/>
            <person name="Kuo A."/>
            <person name="LaButti K."/>
            <person name="Lang B.F."/>
            <person name="Lipzen A."/>
            <person name="O'Donnell K."/>
            <person name="Pangilinan J."/>
            <person name="Reynolds N."/>
            <person name="Sandor L."/>
            <person name="Smith M.E."/>
            <person name="Tsang A."/>
            <person name="Grigoriev I.V."/>
            <person name="Stajich J.E."/>
            <person name="Spatafora J.W."/>
        </authorList>
    </citation>
    <scope>NUCLEOTIDE SEQUENCE</scope>
    <source>
        <strain evidence="2">RSA 2281</strain>
    </source>
</reference>
<comment type="caution">
    <text evidence="2">The sequence shown here is derived from an EMBL/GenBank/DDBJ whole genome shotgun (WGS) entry which is preliminary data.</text>
</comment>
<keyword evidence="3" id="KW-1185">Reference proteome</keyword>
<organism evidence="2 3">
    <name type="scientific">Phascolomyces articulosus</name>
    <dbReference type="NCBI Taxonomy" id="60185"/>
    <lineage>
        <taxon>Eukaryota</taxon>
        <taxon>Fungi</taxon>
        <taxon>Fungi incertae sedis</taxon>
        <taxon>Mucoromycota</taxon>
        <taxon>Mucoromycotina</taxon>
        <taxon>Mucoromycetes</taxon>
        <taxon>Mucorales</taxon>
        <taxon>Lichtheimiaceae</taxon>
        <taxon>Phascolomyces</taxon>
    </lineage>
</organism>